<dbReference type="Proteomes" id="UP001363622">
    <property type="component" value="Unassembled WGS sequence"/>
</dbReference>
<feature type="region of interest" description="Disordered" evidence="1">
    <location>
        <begin position="189"/>
        <end position="208"/>
    </location>
</feature>
<sequence length="208" mass="23131">MSSPDQTPEMQTATIAATPEAVGFNKTANRLSFWLLIACPAIALIPPRKLDIYTYGLGAMTLISADHLLRWRGGRSAMQYAGRALGADTRVAMTPEEFAAMERKRAEAAASATSLDGLPTEKARAVQEALREQKRKKKEEGMLTKVWMGGEEEGWQEKRLREEREAIARGEGYGDLIKKYLDEAWPWSKKDKEGAADDVEKGKEEGKK</sequence>
<reference evidence="2 3" key="1">
    <citation type="submission" date="2024-04" db="EMBL/GenBank/DDBJ databases">
        <title>Phyllosticta paracitricarpa is synonymous to the EU quarantine fungus P. citricarpa based on phylogenomic analyses.</title>
        <authorList>
            <consortium name="Lawrence Berkeley National Laboratory"/>
            <person name="Van Ingen-Buijs V.A."/>
            <person name="Van Westerhoven A.C."/>
            <person name="Haridas S."/>
            <person name="Skiadas P."/>
            <person name="Martin F."/>
            <person name="Groenewald J.Z."/>
            <person name="Crous P.W."/>
            <person name="Seidl M.F."/>
        </authorList>
    </citation>
    <scope>NUCLEOTIDE SEQUENCE [LARGE SCALE GENOMIC DNA]</scope>
    <source>
        <strain evidence="2 3">CBS 123371</strain>
    </source>
</reference>
<comment type="caution">
    <text evidence="2">The sequence shown here is derived from an EMBL/GenBank/DDBJ whole genome shotgun (WGS) entry which is preliminary data.</text>
</comment>
<evidence type="ECO:0000256" key="1">
    <source>
        <dbReference type="SAM" id="MobiDB-lite"/>
    </source>
</evidence>
<protein>
    <recommendedName>
        <fullName evidence="4">Rhomboid family membrane protein</fullName>
    </recommendedName>
</protein>
<accession>A0ABR1KU31</accession>
<dbReference type="EMBL" id="JBBPHU010000003">
    <property type="protein sequence ID" value="KAK7520536.1"/>
    <property type="molecule type" value="Genomic_DNA"/>
</dbReference>
<evidence type="ECO:0000313" key="3">
    <source>
        <dbReference type="Proteomes" id="UP001363622"/>
    </source>
</evidence>
<gene>
    <name evidence="2" type="ORF">IWZ03DRAFT_373232</name>
</gene>
<organism evidence="2 3">
    <name type="scientific">Phyllosticta citriasiana</name>
    <dbReference type="NCBI Taxonomy" id="595635"/>
    <lineage>
        <taxon>Eukaryota</taxon>
        <taxon>Fungi</taxon>
        <taxon>Dikarya</taxon>
        <taxon>Ascomycota</taxon>
        <taxon>Pezizomycotina</taxon>
        <taxon>Dothideomycetes</taxon>
        <taxon>Dothideomycetes incertae sedis</taxon>
        <taxon>Botryosphaeriales</taxon>
        <taxon>Phyllostictaceae</taxon>
        <taxon>Phyllosticta</taxon>
    </lineage>
</organism>
<evidence type="ECO:0008006" key="4">
    <source>
        <dbReference type="Google" id="ProtNLM"/>
    </source>
</evidence>
<evidence type="ECO:0000313" key="2">
    <source>
        <dbReference type="EMBL" id="KAK7520536.1"/>
    </source>
</evidence>
<keyword evidence="3" id="KW-1185">Reference proteome</keyword>
<proteinExistence type="predicted"/>
<name>A0ABR1KU31_9PEZI</name>